<dbReference type="RefSeq" id="WP_214506982.1">
    <property type="nucleotide sequence ID" value="NZ_JAHEPS010000003.1"/>
</dbReference>
<evidence type="ECO:0000256" key="6">
    <source>
        <dbReference type="ARBA" id="ARBA00022840"/>
    </source>
</evidence>
<evidence type="ECO:0000256" key="2">
    <source>
        <dbReference type="ARBA" id="ARBA00022490"/>
    </source>
</evidence>
<dbReference type="PANTHER" id="PTHR43033:SF1">
    <property type="entry name" value="TRNA(ILE)-LYSIDINE SYNTHASE-RELATED"/>
    <property type="match status" value="1"/>
</dbReference>
<comment type="catalytic activity">
    <reaction evidence="7 8">
        <text>cytidine(34) in tRNA(Ile2) + L-lysine + ATP = lysidine(34) in tRNA(Ile2) + AMP + diphosphate + H(+)</text>
        <dbReference type="Rhea" id="RHEA:43744"/>
        <dbReference type="Rhea" id="RHEA-COMP:10625"/>
        <dbReference type="Rhea" id="RHEA-COMP:10670"/>
        <dbReference type="ChEBI" id="CHEBI:15378"/>
        <dbReference type="ChEBI" id="CHEBI:30616"/>
        <dbReference type="ChEBI" id="CHEBI:32551"/>
        <dbReference type="ChEBI" id="CHEBI:33019"/>
        <dbReference type="ChEBI" id="CHEBI:82748"/>
        <dbReference type="ChEBI" id="CHEBI:83665"/>
        <dbReference type="ChEBI" id="CHEBI:456215"/>
        <dbReference type="EC" id="6.3.4.19"/>
    </reaction>
</comment>
<name>A0ABS5V582_9GAMM</name>
<dbReference type="InterPro" id="IPR012796">
    <property type="entry name" value="Lysidine-tRNA-synth_C"/>
</dbReference>
<dbReference type="Gene3D" id="3.40.50.620">
    <property type="entry name" value="HUPs"/>
    <property type="match status" value="1"/>
</dbReference>
<evidence type="ECO:0000256" key="7">
    <source>
        <dbReference type="ARBA" id="ARBA00048539"/>
    </source>
</evidence>
<evidence type="ECO:0000259" key="10">
    <source>
        <dbReference type="SMART" id="SM00977"/>
    </source>
</evidence>
<reference evidence="11 12" key="1">
    <citation type="submission" date="2021-05" db="EMBL/GenBank/DDBJ databases">
        <title>Shewanella sp. JM162201.</title>
        <authorList>
            <person name="Xu S."/>
            <person name="Li A."/>
        </authorList>
    </citation>
    <scope>NUCLEOTIDE SEQUENCE [LARGE SCALE GENOMIC DNA]</scope>
    <source>
        <strain evidence="11 12">JM162201</strain>
    </source>
</reference>
<dbReference type="GO" id="GO:0032267">
    <property type="term" value="F:tRNA(Ile)-lysidine synthase activity"/>
    <property type="evidence" value="ECO:0007669"/>
    <property type="project" value="UniProtKB-EC"/>
</dbReference>
<keyword evidence="2 8" id="KW-0963">Cytoplasm</keyword>
<accession>A0ABS5V582</accession>
<evidence type="ECO:0000256" key="9">
    <source>
        <dbReference type="SAM" id="MobiDB-lite"/>
    </source>
</evidence>
<comment type="similarity">
    <text evidence="8">Belongs to the tRNA(Ile)-lysidine synthase family.</text>
</comment>
<dbReference type="Pfam" id="PF01171">
    <property type="entry name" value="ATP_bind_3"/>
    <property type="match status" value="1"/>
</dbReference>
<feature type="binding site" evidence="8">
    <location>
        <begin position="30"/>
        <end position="35"/>
    </location>
    <ligand>
        <name>ATP</name>
        <dbReference type="ChEBI" id="CHEBI:30616"/>
    </ligand>
</feature>
<dbReference type="EC" id="6.3.4.19" evidence="8"/>
<evidence type="ECO:0000256" key="8">
    <source>
        <dbReference type="HAMAP-Rule" id="MF_01161"/>
    </source>
</evidence>
<dbReference type="InterPro" id="IPR012094">
    <property type="entry name" value="tRNA_Ile_lys_synt"/>
</dbReference>
<dbReference type="NCBIfam" id="TIGR02432">
    <property type="entry name" value="lysidine_TilS_N"/>
    <property type="match status" value="1"/>
</dbReference>
<dbReference type="SUPFAM" id="SSF56037">
    <property type="entry name" value="PheT/TilS domain"/>
    <property type="match status" value="1"/>
</dbReference>
<organism evidence="11 12">
    <name type="scientific">Shewanella jiangmenensis</name>
    <dbReference type="NCBI Taxonomy" id="2837387"/>
    <lineage>
        <taxon>Bacteria</taxon>
        <taxon>Pseudomonadati</taxon>
        <taxon>Pseudomonadota</taxon>
        <taxon>Gammaproteobacteria</taxon>
        <taxon>Alteromonadales</taxon>
        <taxon>Shewanellaceae</taxon>
        <taxon>Shewanella</taxon>
    </lineage>
</organism>
<dbReference type="Gene3D" id="1.20.59.20">
    <property type="match status" value="1"/>
</dbReference>
<dbReference type="SUPFAM" id="SSF82829">
    <property type="entry name" value="MesJ substrate recognition domain-like"/>
    <property type="match status" value="1"/>
</dbReference>
<dbReference type="InterPro" id="IPR012795">
    <property type="entry name" value="tRNA_Ile_lys_synt_N"/>
</dbReference>
<comment type="caution">
    <text evidence="11">The sequence shown here is derived from an EMBL/GenBank/DDBJ whole genome shotgun (WGS) entry which is preliminary data.</text>
</comment>
<dbReference type="HAMAP" id="MF_01161">
    <property type="entry name" value="tRNA_Ile_lys_synt"/>
    <property type="match status" value="1"/>
</dbReference>
<dbReference type="Pfam" id="PF11734">
    <property type="entry name" value="TilS_C"/>
    <property type="match status" value="1"/>
</dbReference>
<evidence type="ECO:0000256" key="5">
    <source>
        <dbReference type="ARBA" id="ARBA00022741"/>
    </source>
</evidence>
<proteinExistence type="inferred from homology"/>
<gene>
    <name evidence="8 11" type="primary">tilS</name>
    <name evidence="11" type="ORF">KJI95_09630</name>
</gene>
<evidence type="ECO:0000256" key="1">
    <source>
        <dbReference type="ARBA" id="ARBA00004496"/>
    </source>
</evidence>
<dbReference type="SUPFAM" id="SSF52402">
    <property type="entry name" value="Adenine nucleotide alpha hydrolases-like"/>
    <property type="match status" value="1"/>
</dbReference>
<keyword evidence="3 8" id="KW-0436">Ligase</keyword>
<evidence type="ECO:0000256" key="4">
    <source>
        <dbReference type="ARBA" id="ARBA00022694"/>
    </source>
</evidence>
<evidence type="ECO:0000256" key="3">
    <source>
        <dbReference type="ARBA" id="ARBA00022598"/>
    </source>
</evidence>
<dbReference type="InterPro" id="IPR011063">
    <property type="entry name" value="TilS/TtcA_N"/>
</dbReference>
<evidence type="ECO:0000313" key="12">
    <source>
        <dbReference type="Proteomes" id="UP001195903"/>
    </source>
</evidence>
<dbReference type="CDD" id="cd01992">
    <property type="entry name" value="TilS_N"/>
    <property type="match status" value="1"/>
</dbReference>
<dbReference type="InterPro" id="IPR014729">
    <property type="entry name" value="Rossmann-like_a/b/a_fold"/>
</dbReference>
<comment type="subcellular location">
    <subcellularLocation>
        <location evidence="1 8">Cytoplasm</location>
    </subcellularLocation>
</comment>
<dbReference type="SMART" id="SM00977">
    <property type="entry name" value="TilS_C"/>
    <property type="match status" value="1"/>
</dbReference>
<dbReference type="Pfam" id="PF09179">
    <property type="entry name" value="TilS"/>
    <property type="match status" value="1"/>
</dbReference>
<sequence length="555" mass="60465">MQNSLAAALFDALGALPTGVVPARLVLGYSGGLDSELLACALAEFARSKAATPYASSQCLLVHVHHGLSQHADEWARHCEARAAHYGLPLVVERVEVKRGPRLSLEAEARNARYRALLSHLAAGDVLLTAHHEDDQLETVLLALSRGLGPKGLAAMGLCQPLQLSSAHQTDERGSDDGDLDEGCSEEGYSQQGYSEDKGRTSCAWQLRPFLGYSREQLEREVQALGLFHIEDESNQNTDFDRNFLRHHIIPALKSRFGAIGATASRSARLCAQTQALLDEEAAIKLKPLVGRCRLSGAAILDLSGLFAYSRLWQAQLLRLFMASNGFAPPSEVQLDEALSQLADARADSSVVLRFGQSLLRRYQGALYLESAAKSLVREAFLSQTKPSQPKPFQTLLPESNQPETKQPEIRLAISLQSLKAGLDLPLGKLVLNQNSESLLSESSCPKSVCLEKPDSECVSTEPLWTCALSPGALNGCLTLRYGVLGSVRLQPASRAHSRELKKLWQEFKVPPWLRSLVPLLYCDDKPIAAIGLWVERDFAADCALPATFSLSLSV</sequence>
<dbReference type="NCBIfam" id="TIGR02433">
    <property type="entry name" value="lysidine_TilS_C"/>
    <property type="match status" value="1"/>
</dbReference>
<evidence type="ECO:0000313" key="11">
    <source>
        <dbReference type="EMBL" id="MBT1444781.1"/>
    </source>
</evidence>
<comment type="domain">
    <text evidence="8">The N-terminal region contains the highly conserved SGGXDS motif, predicted to be a P-loop motif involved in ATP binding.</text>
</comment>
<comment type="function">
    <text evidence="8">Ligates lysine onto the cytidine present at position 34 of the AUA codon-specific tRNA(Ile) that contains the anticodon CAU, in an ATP-dependent manner. Cytidine is converted to lysidine, thus changing the amino acid specificity of the tRNA from methionine to isoleucine.</text>
</comment>
<dbReference type="EMBL" id="JAHEPS010000003">
    <property type="protein sequence ID" value="MBT1444781.1"/>
    <property type="molecule type" value="Genomic_DNA"/>
</dbReference>
<keyword evidence="6 8" id="KW-0067">ATP-binding</keyword>
<keyword evidence="5 8" id="KW-0547">Nucleotide-binding</keyword>
<feature type="region of interest" description="Disordered" evidence="9">
    <location>
        <begin position="165"/>
        <end position="197"/>
    </location>
</feature>
<protein>
    <recommendedName>
        <fullName evidence="8">tRNA(Ile)-lysidine synthase</fullName>
        <ecNumber evidence="8">6.3.4.19</ecNumber>
    </recommendedName>
    <alternativeName>
        <fullName evidence="8">tRNA(Ile)-2-lysyl-cytidine synthase</fullName>
    </alternativeName>
    <alternativeName>
        <fullName evidence="8">tRNA(Ile)-lysidine synthetase</fullName>
    </alternativeName>
</protein>
<dbReference type="PANTHER" id="PTHR43033">
    <property type="entry name" value="TRNA(ILE)-LYSIDINE SYNTHASE-RELATED"/>
    <property type="match status" value="1"/>
</dbReference>
<dbReference type="InterPro" id="IPR015262">
    <property type="entry name" value="tRNA_Ile_lys_synt_subst-bd"/>
</dbReference>
<keyword evidence="12" id="KW-1185">Reference proteome</keyword>
<keyword evidence="4 8" id="KW-0819">tRNA processing</keyword>
<feature type="domain" description="Lysidine-tRNA(Ile) synthetase C-terminal" evidence="10">
    <location>
        <begin position="478"/>
        <end position="551"/>
    </location>
</feature>
<dbReference type="Proteomes" id="UP001195903">
    <property type="component" value="Unassembled WGS sequence"/>
</dbReference>